<dbReference type="STRING" id="30069.A0A182Y3B9"/>
<dbReference type="EnsemblMetazoa" id="ASTEI02955-RA">
    <property type="protein sequence ID" value="ASTEI02955-PA"/>
    <property type="gene ID" value="ASTEI02955"/>
</dbReference>
<evidence type="ECO:0000313" key="5">
    <source>
        <dbReference type="Proteomes" id="UP000076408"/>
    </source>
</evidence>
<dbReference type="Proteomes" id="UP000076408">
    <property type="component" value="Unassembled WGS sequence"/>
</dbReference>
<keyword evidence="1" id="KW-0479">Metal-binding</keyword>
<keyword evidence="1" id="KW-0863">Zinc-finger</keyword>
<dbReference type="GO" id="GO:0005737">
    <property type="term" value="C:cytoplasm"/>
    <property type="evidence" value="ECO:0007669"/>
    <property type="project" value="TreeGrafter"/>
</dbReference>
<dbReference type="OMA" id="ICEDNER"/>
<dbReference type="Pfam" id="PF13920">
    <property type="entry name" value="zf-C3HC4_3"/>
    <property type="match status" value="1"/>
</dbReference>
<evidence type="ECO:0000313" key="4">
    <source>
        <dbReference type="EnsemblMetazoa" id="ASTEI02955-PA"/>
    </source>
</evidence>
<evidence type="ECO:0000256" key="2">
    <source>
        <dbReference type="ARBA" id="ARBA00022833"/>
    </source>
</evidence>
<dbReference type="GO" id="GO:0061630">
    <property type="term" value="F:ubiquitin protein ligase activity"/>
    <property type="evidence" value="ECO:0007669"/>
    <property type="project" value="UniProtKB-EC"/>
</dbReference>
<protein>
    <submittedName>
        <fullName evidence="4">RING-type domain-containing protein</fullName>
    </submittedName>
</protein>
<dbReference type="InterPro" id="IPR045194">
    <property type="entry name" value="MGRN1/RNF157-like"/>
</dbReference>
<proteinExistence type="predicted"/>
<dbReference type="PANTHER" id="PTHR22996:SF0">
    <property type="entry name" value="RE60872P-RELATED"/>
    <property type="match status" value="1"/>
</dbReference>
<dbReference type="Gene3D" id="3.30.40.10">
    <property type="entry name" value="Zinc/RING finger domain, C3HC4 (zinc finger)"/>
    <property type="match status" value="1"/>
</dbReference>
<evidence type="ECO:0000256" key="1">
    <source>
        <dbReference type="ARBA" id="ARBA00022771"/>
    </source>
</evidence>
<dbReference type="GO" id="GO:0008270">
    <property type="term" value="F:zinc ion binding"/>
    <property type="evidence" value="ECO:0007669"/>
    <property type="project" value="UniProtKB-KW"/>
</dbReference>
<organism evidence="4 5">
    <name type="scientific">Anopheles stephensi</name>
    <name type="common">Indo-Pakistan malaria mosquito</name>
    <dbReference type="NCBI Taxonomy" id="30069"/>
    <lineage>
        <taxon>Eukaryota</taxon>
        <taxon>Metazoa</taxon>
        <taxon>Ecdysozoa</taxon>
        <taxon>Arthropoda</taxon>
        <taxon>Hexapoda</taxon>
        <taxon>Insecta</taxon>
        <taxon>Pterygota</taxon>
        <taxon>Neoptera</taxon>
        <taxon>Endopterygota</taxon>
        <taxon>Diptera</taxon>
        <taxon>Nematocera</taxon>
        <taxon>Culicoidea</taxon>
        <taxon>Culicidae</taxon>
        <taxon>Anophelinae</taxon>
        <taxon>Anopheles</taxon>
    </lineage>
</organism>
<name>A0A182Y3B9_ANOST</name>
<reference evidence="4" key="2">
    <citation type="submission" date="2020-05" db="UniProtKB">
        <authorList>
            <consortium name="EnsemblMetazoa"/>
        </authorList>
    </citation>
    <scope>IDENTIFICATION</scope>
    <source>
        <strain evidence="4">Indian</strain>
    </source>
</reference>
<dbReference type="AlphaFoldDB" id="A0A182Y3B9"/>
<dbReference type="VEuPathDB" id="VectorBase:ASTE008660"/>
<dbReference type="InterPro" id="IPR001841">
    <property type="entry name" value="Znf_RING"/>
</dbReference>
<dbReference type="GO" id="GO:0016567">
    <property type="term" value="P:protein ubiquitination"/>
    <property type="evidence" value="ECO:0007669"/>
    <property type="project" value="TreeGrafter"/>
</dbReference>
<feature type="domain" description="RING-type" evidence="3">
    <location>
        <begin position="263"/>
        <end position="302"/>
    </location>
</feature>
<keyword evidence="2" id="KW-0862">Zinc</keyword>
<evidence type="ECO:0000259" key="3">
    <source>
        <dbReference type="PROSITE" id="PS50089"/>
    </source>
</evidence>
<sequence>MVLAAIGDFIYNFYCLVHQLVTIVSYAGYILYYIIHNVAWIVLWCLQNVTAFTQIVYEDNRHLIQDAQAFLAGTSQFFITNIGKVASAVLFVGRAIYNGTIAFLSVLKLSVWGVKQALILTGDAVWMLFTAPYQVMVLIDAKLGDGWELLQQAARNLGDALVAALLTVKQFICQEVPAQSAWGLLLLALLYQYPKPMVVTLNYFKQMVHSGYCFVRPKLQRTYSLTVNYLWNVYRMRNRNATGSVRRPDRAEEDCNRSTVGNCIICEDNERTVAFIPCGHLCVCKACARELCYYNPLCPLCRKFIERKLEVYL</sequence>
<reference evidence="5" key="1">
    <citation type="journal article" date="2014" name="Genome Biol.">
        <title>Genome analysis of a major urban malaria vector mosquito, Anopheles stephensi.</title>
        <authorList>
            <person name="Jiang X."/>
            <person name="Peery A."/>
            <person name="Hall A.B."/>
            <person name="Sharma A."/>
            <person name="Chen X.G."/>
            <person name="Waterhouse R.M."/>
            <person name="Komissarov A."/>
            <person name="Riehle M.M."/>
            <person name="Shouche Y."/>
            <person name="Sharakhova M.V."/>
            <person name="Lawson D."/>
            <person name="Pakpour N."/>
            <person name="Arensburger P."/>
            <person name="Davidson V.L."/>
            <person name="Eiglmeier K."/>
            <person name="Emrich S."/>
            <person name="George P."/>
            <person name="Kennedy R.C."/>
            <person name="Mane S.P."/>
            <person name="Maslen G."/>
            <person name="Oringanje C."/>
            <person name="Qi Y."/>
            <person name="Settlage R."/>
            <person name="Tojo M."/>
            <person name="Tubio J.M."/>
            <person name="Unger M.F."/>
            <person name="Wang B."/>
            <person name="Vernick K.D."/>
            <person name="Ribeiro J.M."/>
            <person name="James A.A."/>
            <person name="Michel K."/>
            <person name="Riehle M.A."/>
            <person name="Luckhart S."/>
            <person name="Sharakhov I.V."/>
            <person name="Tu Z."/>
        </authorList>
    </citation>
    <scope>NUCLEOTIDE SEQUENCE [LARGE SCALE GENOMIC DNA]</scope>
    <source>
        <strain evidence="5">Indian</strain>
    </source>
</reference>
<dbReference type="PROSITE" id="PS50089">
    <property type="entry name" value="ZF_RING_2"/>
    <property type="match status" value="1"/>
</dbReference>
<dbReference type="PANTHER" id="PTHR22996">
    <property type="entry name" value="MAHOGUNIN"/>
    <property type="match status" value="1"/>
</dbReference>
<dbReference type="VEuPathDB" id="VectorBase:ASTEI02955"/>
<accession>A0A182Y3B9</accession>
<keyword evidence="5" id="KW-1185">Reference proteome</keyword>
<dbReference type="SUPFAM" id="SSF57850">
    <property type="entry name" value="RING/U-box"/>
    <property type="match status" value="1"/>
</dbReference>
<dbReference type="InterPro" id="IPR013083">
    <property type="entry name" value="Znf_RING/FYVE/PHD"/>
</dbReference>